<evidence type="ECO:0000313" key="3">
    <source>
        <dbReference type="Proteomes" id="UP000799302"/>
    </source>
</evidence>
<evidence type="ECO:0000313" key="2">
    <source>
        <dbReference type="EMBL" id="KAF2675169.1"/>
    </source>
</evidence>
<dbReference type="EMBL" id="MU004230">
    <property type="protein sequence ID" value="KAF2675169.1"/>
    <property type="molecule type" value="Genomic_DNA"/>
</dbReference>
<reference evidence="2" key="1">
    <citation type="journal article" date="2020" name="Stud. Mycol.">
        <title>101 Dothideomycetes genomes: a test case for predicting lifestyles and emergence of pathogens.</title>
        <authorList>
            <person name="Haridas S."/>
            <person name="Albert R."/>
            <person name="Binder M."/>
            <person name="Bloem J."/>
            <person name="Labutti K."/>
            <person name="Salamov A."/>
            <person name="Andreopoulos B."/>
            <person name="Baker S."/>
            <person name="Barry K."/>
            <person name="Bills G."/>
            <person name="Bluhm B."/>
            <person name="Cannon C."/>
            <person name="Castanera R."/>
            <person name="Culley D."/>
            <person name="Daum C."/>
            <person name="Ezra D."/>
            <person name="Gonzalez J."/>
            <person name="Henrissat B."/>
            <person name="Kuo A."/>
            <person name="Liang C."/>
            <person name="Lipzen A."/>
            <person name="Lutzoni F."/>
            <person name="Magnuson J."/>
            <person name="Mondo S."/>
            <person name="Nolan M."/>
            <person name="Ohm R."/>
            <person name="Pangilinan J."/>
            <person name="Park H.-J."/>
            <person name="Ramirez L."/>
            <person name="Alfaro M."/>
            <person name="Sun H."/>
            <person name="Tritt A."/>
            <person name="Yoshinaga Y."/>
            <person name="Zwiers L.-H."/>
            <person name="Turgeon B."/>
            <person name="Goodwin S."/>
            <person name="Spatafora J."/>
            <person name="Crous P."/>
            <person name="Grigoriev I."/>
        </authorList>
    </citation>
    <scope>NUCLEOTIDE SEQUENCE</scope>
    <source>
        <strain evidence="2">CBS 115976</strain>
    </source>
</reference>
<gene>
    <name evidence="2" type="ORF">BT63DRAFT_409276</name>
</gene>
<protein>
    <submittedName>
        <fullName evidence="2">Uncharacterized protein</fullName>
    </submittedName>
</protein>
<organism evidence="2 3">
    <name type="scientific">Microthyrium microscopicum</name>
    <dbReference type="NCBI Taxonomy" id="703497"/>
    <lineage>
        <taxon>Eukaryota</taxon>
        <taxon>Fungi</taxon>
        <taxon>Dikarya</taxon>
        <taxon>Ascomycota</taxon>
        <taxon>Pezizomycotina</taxon>
        <taxon>Dothideomycetes</taxon>
        <taxon>Dothideomycetes incertae sedis</taxon>
        <taxon>Microthyriales</taxon>
        <taxon>Microthyriaceae</taxon>
        <taxon>Microthyrium</taxon>
    </lineage>
</organism>
<keyword evidence="1" id="KW-0472">Membrane</keyword>
<dbReference type="AlphaFoldDB" id="A0A6A6US67"/>
<evidence type="ECO:0000256" key="1">
    <source>
        <dbReference type="SAM" id="Phobius"/>
    </source>
</evidence>
<dbReference type="Proteomes" id="UP000799302">
    <property type="component" value="Unassembled WGS sequence"/>
</dbReference>
<keyword evidence="3" id="KW-1185">Reference proteome</keyword>
<keyword evidence="1" id="KW-0812">Transmembrane</keyword>
<name>A0A6A6US67_9PEZI</name>
<proteinExistence type="predicted"/>
<feature type="transmembrane region" description="Helical" evidence="1">
    <location>
        <begin position="13"/>
        <end position="31"/>
    </location>
</feature>
<accession>A0A6A6US67</accession>
<keyword evidence="1" id="KW-1133">Transmembrane helix</keyword>
<sequence>MNQFIQSQHENKVFGYIIWSSIWAVSLIWAGKRGFGAAGWPEWRLPQTSWHAHSLLPASFSVPSPFWRSALALGRHWAGTGQANTEQGSHHSGSQSFLLQYNPCSSTATASPPSPPSSIPNPSHHHKICHRWQTIHYIAVTGLQLFAGLCKHCYTLRQSTKVTIPSLPQPKTLPNLTGTGLFKAPIPSAAQVVVGPSPPRLIALG</sequence>